<dbReference type="RefSeq" id="WP_231144632.1">
    <property type="nucleotide sequence ID" value="NZ_CP088100.1"/>
</dbReference>
<name>A0ABY3QWW3_9BRAD</name>
<dbReference type="InterPro" id="IPR010982">
    <property type="entry name" value="Lambda_DNA-bd_dom_sf"/>
</dbReference>
<feature type="domain" description="HTH cro/C1-type" evidence="4">
    <location>
        <begin position="31"/>
        <end position="85"/>
    </location>
</feature>
<dbReference type="Pfam" id="PF01381">
    <property type="entry name" value="HTH_3"/>
    <property type="match status" value="1"/>
</dbReference>
<evidence type="ECO:0000256" key="1">
    <source>
        <dbReference type="ARBA" id="ARBA00023015"/>
    </source>
</evidence>
<protein>
    <submittedName>
        <fullName evidence="5">Helix-turn-helix domain-containing protein</fullName>
    </submittedName>
</protein>
<dbReference type="PANTHER" id="PTHR46797">
    <property type="entry name" value="HTH-TYPE TRANSCRIPTIONAL REGULATOR"/>
    <property type="match status" value="1"/>
</dbReference>
<dbReference type="Gene3D" id="1.10.260.40">
    <property type="entry name" value="lambda repressor-like DNA-binding domains"/>
    <property type="match status" value="1"/>
</dbReference>
<evidence type="ECO:0000256" key="3">
    <source>
        <dbReference type="ARBA" id="ARBA00023163"/>
    </source>
</evidence>
<keyword evidence="3" id="KW-0804">Transcription</keyword>
<dbReference type="PROSITE" id="PS50943">
    <property type="entry name" value="HTH_CROC1"/>
    <property type="match status" value="1"/>
</dbReference>
<keyword evidence="1" id="KW-0805">Transcription regulation</keyword>
<evidence type="ECO:0000313" key="6">
    <source>
        <dbReference type="Proteomes" id="UP001430990"/>
    </source>
</evidence>
<keyword evidence="2" id="KW-0238">DNA-binding</keyword>
<dbReference type="Proteomes" id="UP001430990">
    <property type="component" value="Chromosome"/>
</dbReference>
<accession>A0ABY3QWW3</accession>
<evidence type="ECO:0000256" key="2">
    <source>
        <dbReference type="ARBA" id="ARBA00023125"/>
    </source>
</evidence>
<evidence type="ECO:0000259" key="4">
    <source>
        <dbReference type="PROSITE" id="PS50943"/>
    </source>
</evidence>
<dbReference type="EMBL" id="CP088100">
    <property type="protein sequence ID" value="UFW90465.1"/>
    <property type="molecule type" value="Genomic_DNA"/>
</dbReference>
<reference evidence="5" key="1">
    <citation type="submission" date="2021-11" db="EMBL/GenBank/DDBJ databases">
        <title>Australian commercial rhizobial inoculants.</title>
        <authorList>
            <person name="Kohlmeier M.G."/>
            <person name="O'Hara G.W."/>
            <person name="Colombi E."/>
            <person name="Ramsay J.P."/>
            <person name="Terpolilli J."/>
        </authorList>
    </citation>
    <scope>NUCLEOTIDE SEQUENCE</scope>
    <source>
        <strain evidence="5">CC829</strain>
    </source>
</reference>
<proteinExistence type="predicted"/>
<dbReference type="SUPFAM" id="SSF47413">
    <property type="entry name" value="lambda repressor-like DNA-binding domains"/>
    <property type="match status" value="1"/>
</dbReference>
<gene>
    <name evidence="5" type="ORF">BjapCC829_18785</name>
</gene>
<dbReference type="InterPro" id="IPR001387">
    <property type="entry name" value="Cro/C1-type_HTH"/>
</dbReference>
<dbReference type="PANTHER" id="PTHR46797:SF23">
    <property type="entry name" value="HTH-TYPE TRANSCRIPTIONAL REGULATOR SUTR"/>
    <property type="match status" value="1"/>
</dbReference>
<dbReference type="SMART" id="SM00530">
    <property type="entry name" value="HTH_XRE"/>
    <property type="match status" value="1"/>
</dbReference>
<dbReference type="InterPro" id="IPR050807">
    <property type="entry name" value="TransReg_Diox_bact_type"/>
</dbReference>
<evidence type="ECO:0000313" key="5">
    <source>
        <dbReference type="EMBL" id="UFW90465.1"/>
    </source>
</evidence>
<organism evidence="5 6">
    <name type="scientific">Bradyrhizobium barranii</name>
    <dbReference type="NCBI Taxonomy" id="2992140"/>
    <lineage>
        <taxon>Bacteria</taxon>
        <taxon>Pseudomonadati</taxon>
        <taxon>Pseudomonadota</taxon>
        <taxon>Alphaproteobacteria</taxon>
        <taxon>Hyphomicrobiales</taxon>
        <taxon>Nitrobacteraceae</taxon>
        <taxon>Bradyrhizobium</taxon>
    </lineage>
</organism>
<keyword evidence="6" id="KW-1185">Reference proteome</keyword>
<dbReference type="CDD" id="cd00093">
    <property type="entry name" value="HTH_XRE"/>
    <property type="match status" value="1"/>
</dbReference>
<sequence length="97" mass="10702">MLIILLVDDGMPSKQLRKPSPALTRILAQNVVRLRRAKGLSQEALADVCGLHRTYVGSVEREERNVTLSTLEVLANALRVSVIDLLTKGTGESRHSR</sequence>